<dbReference type="InterPro" id="IPR029063">
    <property type="entry name" value="SAM-dependent_MTases_sf"/>
</dbReference>
<name>A0A5Q3QKU9_9PSEU</name>
<evidence type="ECO:0000313" key="2">
    <source>
        <dbReference type="Proteomes" id="UP000371041"/>
    </source>
</evidence>
<keyword evidence="2" id="KW-1185">Reference proteome</keyword>
<accession>A0A5Q3QKU9</accession>
<dbReference type="InterPro" id="IPR006764">
    <property type="entry name" value="SAM_dep_MeTrfase_SAV2177_type"/>
</dbReference>
<dbReference type="EMBL" id="CP045929">
    <property type="protein sequence ID" value="QGK72155.1"/>
    <property type="molecule type" value="Genomic_DNA"/>
</dbReference>
<dbReference type="Gene3D" id="3.40.50.150">
    <property type="entry name" value="Vaccinia Virus protein VP39"/>
    <property type="match status" value="1"/>
</dbReference>
<dbReference type="Pfam" id="PF04672">
    <property type="entry name" value="Methyltransf_19"/>
    <property type="match status" value="1"/>
</dbReference>
<proteinExistence type="predicted"/>
<dbReference type="Proteomes" id="UP000371041">
    <property type="component" value="Chromosome"/>
</dbReference>
<protein>
    <recommendedName>
        <fullName evidence="3">SAM-dependent methyltransferase</fullName>
    </recommendedName>
</protein>
<dbReference type="SUPFAM" id="SSF53335">
    <property type="entry name" value="S-adenosyl-L-methionine-dependent methyltransferases"/>
    <property type="match status" value="1"/>
</dbReference>
<evidence type="ECO:0000313" key="1">
    <source>
        <dbReference type="EMBL" id="QGK72155.1"/>
    </source>
</evidence>
<organism evidence="1 2">
    <name type="scientific">Allosaccharopolyspora coralli</name>
    <dbReference type="NCBI Taxonomy" id="2665642"/>
    <lineage>
        <taxon>Bacteria</taxon>
        <taxon>Bacillati</taxon>
        <taxon>Actinomycetota</taxon>
        <taxon>Actinomycetes</taxon>
        <taxon>Pseudonocardiales</taxon>
        <taxon>Pseudonocardiaceae</taxon>
        <taxon>Allosaccharopolyspora</taxon>
    </lineage>
</organism>
<evidence type="ECO:0008006" key="3">
    <source>
        <dbReference type="Google" id="ProtNLM"/>
    </source>
</evidence>
<dbReference type="PIRSF" id="PIRSF017393">
    <property type="entry name" value="MTase_SAV2177"/>
    <property type="match status" value="1"/>
</dbReference>
<dbReference type="KEGG" id="sace:GIY23_08890"/>
<gene>
    <name evidence="1" type="ORF">GIY23_08890</name>
</gene>
<reference evidence="2" key="1">
    <citation type="submission" date="2019-11" db="EMBL/GenBank/DDBJ databases">
        <title>The complete genome sequence of Saccharopolyspora sp. E2A.</title>
        <authorList>
            <person name="Zhang G."/>
        </authorList>
    </citation>
    <scope>NUCLEOTIDE SEQUENCE [LARGE SCALE GENOMIC DNA]</scope>
    <source>
        <strain evidence="2">E2A</strain>
    </source>
</reference>
<sequence length="269" mass="29874">MVEQPNWLPKGVDLEKPSAARCYDYYLGGAHNFAVDREFARQVQQIAPNVGELAQNNRAFLRRAVRYCVDNGIDQFLDLGSGIPTVGNVHEIAQRVNPSAKVVYVDNEPVAVAHSQTMLADNPNAAMVHADMLDVDTVFAAPQTRELLDLTKPVAVMMVAVMHFVGDDKQPQEVVRRYTERLAPGSYLGFSHVTGDHYRDELESAVSLYANSTNPLTLRSRGEVEGLLSDLDLIDPGVVYVPLWQPESPEDVWEDPSRSWIYAAVGRLP</sequence>
<dbReference type="AlphaFoldDB" id="A0A5Q3QKU9"/>